<dbReference type="Proteomes" id="UP000243217">
    <property type="component" value="Unassembled WGS sequence"/>
</dbReference>
<feature type="transmembrane region" description="Helical" evidence="1">
    <location>
        <begin position="133"/>
        <end position="150"/>
    </location>
</feature>
<gene>
    <name evidence="2" type="ORF">THRCLA_10878</name>
</gene>
<accession>A0A1V9YEB6</accession>
<dbReference type="AlphaFoldDB" id="A0A1V9YEB6"/>
<keyword evidence="1" id="KW-1133">Transmembrane helix</keyword>
<evidence type="ECO:0000313" key="3">
    <source>
        <dbReference type="Proteomes" id="UP000243217"/>
    </source>
</evidence>
<proteinExistence type="predicted"/>
<sequence length="372" mass="42329">MYTIFVSDTILVIDYAYNAMLVEVHRCPQNKDANKSKHKRIKSLLSFKQIRWVFVSYVVFCLPVILYVITHNKESLWTIQGGWDSSITTDLRNVCIIQCALLLSGTSIHGCVIGPGVRNTLILRNPYHLTQRLLATCFILYLVVAVVVPADDVKLRLALGSTITHLTIHIVFTLHLLLPLRRTRSELCLPFQTTPFNDKDSWEALHAELLSLFLATSGGFTQYTNFMQVHLLPVVWVLAYHDITQRTLLPQALYNLYIRRSSTLCMCKYFPGAMLKELDITFERNVITSGSKDLYEMFDPLAKLLLQLLVIETFPQFQLHPLGCVWQSFVENCGDQVKGYVLHGMPGNRPLSPILSGGTYLIQTKGKITLMY</sequence>
<dbReference type="EMBL" id="JNBS01004143">
    <property type="protein sequence ID" value="OQR84026.1"/>
    <property type="molecule type" value="Genomic_DNA"/>
</dbReference>
<keyword evidence="1" id="KW-0472">Membrane</keyword>
<evidence type="ECO:0000256" key="1">
    <source>
        <dbReference type="SAM" id="Phobius"/>
    </source>
</evidence>
<feature type="transmembrane region" description="Helical" evidence="1">
    <location>
        <begin position="156"/>
        <end position="178"/>
    </location>
</feature>
<organism evidence="2 3">
    <name type="scientific">Thraustotheca clavata</name>
    <dbReference type="NCBI Taxonomy" id="74557"/>
    <lineage>
        <taxon>Eukaryota</taxon>
        <taxon>Sar</taxon>
        <taxon>Stramenopiles</taxon>
        <taxon>Oomycota</taxon>
        <taxon>Saprolegniomycetes</taxon>
        <taxon>Saprolegniales</taxon>
        <taxon>Achlyaceae</taxon>
        <taxon>Thraustotheca</taxon>
    </lineage>
</organism>
<keyword evidence="3" id="KW-1185">Reference proteome</keyword>
<evidence type="ECO:0008006" key="4">
    <source>
        <dbReference type="Google" id="ProtNLM"/>
    </source>
</evidence>
<evidence type="ECO:0000313" key="2">
    <source>
        <dbReference type="EMBL" id="OQR84026.1"/>
    </source>
</evidence>
<keyword evidence="1" id="KW-0812">Transmembrane</keyword>
<feature type="transmembrane region" description="Helical" evidence="1">
    <location>
        <begin position="50"/>
        <end position="71"/>
    </location>
</feature>
<protein>
    <recommendedName>
        <fullName evidence="4">RGS domain-containing protein</fullName>
    </recommendedName>
</protein>
<dbReference type="OrthoDB" id="74199at2759"/>
<comment type="caution">
    <text evidence="2">The sequence shown here is derived from an EMBL/GenBank/DDBJ whole genome shotgun (WGS) entry which is preliminary data.</text>
</comment>
<name>A0A1V9YEB6_9STRA</name>
<reference evidence="2 3" key="1">
    <citation type="journal article" date="2014" name="Genome Biol. Evol.">
        <title>The secreted proteins of Achlya hypogyna and Thraustotheca clavata identify the ancestral oomycete secretome and reveal gene acquisitions by horizontal gene transfer.</title>
        <authorList>
            <person name="Misner I."/>
            <person name="Blouin N."/>
            <person name="Leonard G."/>
            <person name="Richards T.A."/>
            <person name="Lane C.E."/>
        </authorList>
    </citation>
    <scope>NUCLEOTIDE SEQUENCE [LARGE SCALE GENOMIC DNA]</scope>
    <source>
        <strain evidence="2 3">ATCC 34112</strain>
    </source>
</reference>